<dbReference type="GO" id="GO:0008168">
    <property type="term" value="F:methyltransferase activity"/>
    <property type="evidence" value="ECO:0007669"/>
    <property type="project" value="UniProtKB-KW"/>
</dbReference>
<organism evidence="3 4">
    <name type="scientific">Halioglobus japonicus</name>
    <dbReference type="NCBI Taxonomy" id="930805"/>
    <lineage>
        <taxon>Bacteria</taxon>
        <taxon>Pseudomonadati</taxon>
        <taxon>Pseudomonadota</taxon>
        <taxon>Gammaproteobacteria</taxon>
        <taxon>Cellvibrionales</taxon>
        <taxon>Halieaceae</taxon>
        <taxon>Halioglobus</taxon>
    </lineage>
</organism>
<dbReference type="KEGG" id="hja:BST95_08190"/>
<proteinExistence type="predicted"/>
<dbReference type="EMBL" id="PKUR01000002">
    <property type="protein sequence ID" value="PLW86959.1"/>
    <property type="molecule type" value="Genomic_DNA"/>
</dbReference>
<dbReference type="CDD" id="cd02440">
    <property type="entry name" value="AdoMet_MTases"/>
    <property type="match status" value="1"/>
</dbReference>
<protein>
    <submittedName>
        <fullName evidence="3">Class I SAM-dependent methyltransferase</fullName>
    </submittedName>
</protein>
<keyword evidence="3" id="KW-0489">Methyltransferase</keyword>
<dbReference type="InterPro" id="IPR029063">
    <property type="entry name" value="SAM-dependent_MTases_sf"/>
</dbReference>
<dbReference type="Proteomes" id="UP000235162">
    <property type="component" value="Unassembled WGS sequence"/>
</dbReference>
<comment type="caution">
    <text evidence="3">The sequence shown here is derived from an EMBL/GenBank/DDBJ whole genome shotgun (WGS) entry which is preliminary data.</text>
</comment>
<dbReference type="SUPFAM" id="SSF53335">
    <property type="entry name" value="S-adenosyl-L-methionine-dependent methyltransferases"/>
    <property type="match status" value="1"/>
</dbReference>
<gene>
    <name evidence="3" type="ORF">C0029_07235</name>
</gene>
<evidence type="ECO:0000259" key="2">
    <source>
        <dbReference type="Pfam" id="PF08242"/>
    </source>
</evidence>
<dbReference type="Pfam" id="PF08242">
    <property type="entry name" value="Methyltransf_12"/>
    <property type="match status" value="1"/>
</dbReference>
<dbReference type="PANTHER" id="PTHR43861">
    <property type="entry name" value="TRANS-ACONITATE 2-METHYLTRANSFERASE-RELATED"/>
    <property type="match status" value="1"/>
</dbReference>
<name>A0AAP8MGG1_9GAMM</name>
<keyword evidence="4" id="KW-1185">Reference proteome</keyword>
<evidence type="ECO:0000313" key="3">
    <source>
        <dbReference type="EMBL" id="PLW86959.1"/>
    </source>
</evidence>
<evidence type="ECO:0000256" key="1">
    <source>
        <dbReference type="ARBA" id="ARBA00022679"/>
    </source>
</evidence>
<dbReference type="AlphaFoldDB" id="A0AAP8MGG1"/>
<evidence type="ECO:0000313" key="4">
    <source>
        <dbReference type="Proteomes" id="UP000235162"/>
    </source>
</evidence>
<reference evidence="3 4" key="1">
    <citation type="submission" date="2018-01" db="EMBL/GenBank/DDBJ databases">
        <title>The draft genome sequence of Halioglobus japonicus S1-36.</title>
        <authorList>
            <person name="Du Z.-J."/>
            <person name="Shi M.-J."/>
        </authorList>
    </citation>
    <scope>NUCLEOTIDE SEQUENCE [LARGE SCALE GENOMIC DNA]</scope>
    <source>
        <strain evidence="3 4">S1-36</strain>
    </source>
</reference>
<dbReference type="GO" id="GO:0032259">
    <property type="term" value="P:methylation"/>
    <property type="evidence" value="ECO:0007669"/>
    <property type="project" value="UniProtKB-KW"/>
</dbReference>
<dbReference type="InterPro" id="IPR013217">
    <property type="entry name" value="Methyltransf_12"/>
</dbReference>
<dbReference type="Gene3D" id="3.40.50.150">
    <property type="entry name" value="Vaccinia Virus protein VP39"/>
    <property type="match status" value="1"/>
</dbReference>
<sequence>MAITLIMLLTVFGCIASESNPGHYEQVRPNRDGIGKVYMGREISHVMGHLGAGWLERPQREREERTDLLLSSIQPQADDTIVDLGAGTGFFAFPLAEKVPQGQVLAVDIQPEMLQILEQRIDYTGATNVVPVQATECDPALAGYSVDLVLLVDAYHEFSCPREVMEAVVASLSERGRVVLVEYRGEDPSIGIKRLHTMTKKQVEREMAAVGLTLETVLDVLPKQHIMVFTR</sequence>
<feature type="domain" description="Methyltransferase type 12" evidence="2">
    <location>
        <begin position="82"/>
        <end position="178"/>
    </location>
</feature>
<keyword evidence="1" id="KW-0808">Transferase</keyword>
<accession>A0AAP8MGG1</accession>
<dbReference type="PANTHER" id="PTHR43861:SF3">
    <property type="entry name" value="PUTATIVE (AFU_ORTHOLOGUE AFUA_2G14390)-RELATED"/>
    <property type="match status" value="1"/>
</dbReference>